<dbReference type="OrthoDB" id="9790372at2"/>
<reference evidence="1 2" key="1">
    <citation type="submission" date="2018-07" db="EMBL/GenBank/DDBJ databases">
        <title>Genomic Encyclopedia of Type Strains, Phase III (KMG-III): the genomes of soil and plant-associated and newly described type strains.</title>
        <authorList>
            <person name="Whitman W."/>
        </authorList>
    </citation>
    <scope>NUCLEOTIDE SEQUENCE [LARGE SCALE GENOMIC DNA]</scope>
    <source>
        <strain evidence="1 2">CECT 8236</strain>
    </source>
</reference>
<dbReference type="PANTHER" id="PTHR34374">
    <property type="entry name" value="LARGE RIBOSOMAL RNA SUBUNIT ACCUMULATION PROTEIN YCED HOMOLOG 1, CHLOROPLASTIC"/>
    <property type="match status" value="1"/>
</dbReference>
<evidence type="ECO:0008006" key="3">
    <source>
        <dbReference type="Google" id="ProtNLM"/>
    </source>
</evidence>
<dbReference type="Proteomes" id="UP000256869">
    <property type="component" value="Unassembled WGS sequence"/>
</dbReference>
<protein>
    <recommendedName>
        <fullName evidence="3">DUF177 domain-containing protein</fullName>
    </recommendedName>
</protein>
<evidence type="ECO:0000313" key="2">
    <source>
        <dbReference type="Proteomes" id="UP000256869"/>
    </source>
</evidence>
<dbReference type="Pfam" id="PF02620">
    <property type="entry name" value="YceD"/>
    <property type="match status" value="1"/>
</dbReference>
<name>A0A3D9IVV9_9BACL</name>
<dbReference type="InterPro" id="IPR003772">
    <property type="entry name" value="YceD"/>
</dbReference>
<gene>
    <name evidence="1" type="ORF">DFP95_101458</name>
</gene>
<dbReference type="RefSeq" id="WP_115990918.1">
    <property type="nucleotide sequence ID" value="NZ_QRDY01000001.1"/>
</dbReference>
<keyword evidence="2" id="KW-1185">Reference proteome</keyword>
<comment type="caution">
    <text evidence="1">The sequence shown here is derived from an EMBL/GenBank/DDBJ whole genome shotgun (WGS) entry which is preliminary data.</text>
</comment>
<sequence>MLLKVQELVARQQPLELQGTLDIAELFRDSSEYNPLTPMKYDLVAKAADDRILVSGQLGCDVRMQCSRCLDIFDESVKLPFEEQFRVVEGEEAELNEDDDEAVPVTEERIDLAPYLAQEIVVQLPYAPLCKEDCKGLCPDCGVNLNEQSCGCNTEKVDPRMAALQDWFKSQKE</sequence>
<organism evidence="1 2">
    <name type="scientific">Cohnella lupini</name>
    <dbReference type="NCBI Taxonomy" id="1294267"/>
    <lineage>
        <taxon>Bacteria</taxon>
        <taxon>Bacillati</taxon>
        <taxon>Bacillota</taxon>
        <taxon>Bacilli</taxon>
        <taxon>Bacillales</taxon>
        <taxon>Paenibacillaceae</taxon>
        <taxon>Cohnella</taxon>
    </lineage>
</organism>
<evidence type="ECO:0000313" key="1">
    <source>
        <dbReference type="EMBL" id="RED65960.1"/>
    </source>
</evidence>
<accession>A0A3D9IVV9</accession>
<dbReference type="PANTHER" id="PTHR34374:SF1">
    <property type="entry name" value="LARGE RIBOSOMAL RNA SUBUNIT ACCUMULATION PROTEIN YCED HOMOLOG 1, CHLOROPLASTIC"/>
    <property type="match status" value="1"/>
</dbReference>
<dbReference type="AlphaFoldDB" id="A0A3D9IVV9"/>
<dbReference type="EMBL" id="QRDY01000001">
    <property type="protein sequence ID" value="RED65960.1"/>
    <property type="molecule type" value="Genomic_DNA"/>
</dbReference>
<proteinExistence type="predicted"/>